<keyword evidence="3" id="KW-0847">Vitamin C</keyword>
<dbReference type="GO" id="GO:0004656">
    <property type="term" value="F:procollagen-proline 4-dioxygenase activity"/>
    <property type="evidence" value="ECO:0007669"/>
    <property type="project" value="TreeGrafter"/>
</dbReference>
<reference evidence="9" key="1">
    <citation type="submission" date="2016-01" db="EMBL/GenBank/DDBJ databases">
        <authorList>
            <person name="Peeters C."/>
        </authorList>
    </citation>
    <scope>NUCLEOTIDE SEQUENCE [LARGE SCALE GENOMIC DNA]</scope>
</reference>
<proteinExistence type="predicted"/>
<keyword evidence="5" id="KW-0560">Oxidoreductase</keyword>
<dbReference type="InterPro" id="IPR006620">
    <property type="entry name" value="Pro_4_hyd_alph"/>
</dbReference>
<keyword evidence="6" id="KW-0408">Iron</keyword>
<dbReference type="PANTHER" id="PTHR10869:SF246">
    <property type="entry name" value="TRANSMEMBRANE PROLYL 4-HYDROXYLASE"/>
    <property type="match status" value="1"/>
</dbReference>
<dbReference type="SMART" id="SM00702">
    <property type="entry name" value="P4Hc"/>
    <property type="match status" value="1"/>
</dbReference>
<keyword evidence="2" id="KW-0479">Metal-binding</keyword>
<dbReference type="GO" id="GO:0031418">
    <property type="term" value="F:L-ascorbic acid binding"/>
    <property type="evidence" value="ECO:0007669"/>
    <property type="project" value="UniProtKB-KW"/>
</dbReference>
<dbReference type="InterPro" id="IPR045054">
    <property type="entry name" value="P4HA-like"/>
</dbReference>
<keyword evidence="9" id="KW-1185">Reference proteome</keyword>
<sequence>MEAHSLSPDAHMSTIPRFDAAWQTWLDDNLRRGCTHQSMIDAMIASAFHPNAARSILARHLAGEAVGQHDDATADYVYGKPMLPPGRVLVASDCESSKLFSCDEPVVALLADVLSPRECDRLIEIGRERVQRSSVVDPDSGGEVLIDARKSEGAFVNGSTDPLVATIDRRIAELVQQPVENGEDLHILRYGAGGEYRPHFDYFPEEQAGSKHHMQRGGQRIATLILYLNQVEDGGDTTFPDIGLTIHPRRGAALYFEYVNALGQTDPRTLHAGMPVERGEKWIATKWMRRGRFRTQD</sequence>
<dbReference type="PANTHER" id="PTHR10869">
    <property type="entry name" value="PROLYL 4-HYDROXYLASE ALPHA SUBUNIT"/>
    <property type="match status" value="1"/>
</dbReference>
<dbReference type="InterPro" id="IPR005123">
    <property type="entry name" value="Oxoglu/Fe-dep_dioxygenase_dom"/>
</dbReference>
<keyword evidence="4" id="KW-0223">Dioxygenase</keyword>
<evidence type="ECO:0000256" key="1">
    <source>
        <dbReference type="ARBA" id="ARBA00001961"/>
    </source>
</evidence>
<evidence type="ECO:0000313" key="8">
    <source>
        <dbReference type="EMBL" id="SAL31987.1"/>
    </source>
</evidence>
<evidence type="ECO:0000313" key="9">
    <source>
        <dbReference type="Proteomes" id="UP000054740"/>
    </source>
</evidence>
<evidence type="ECO:0000259" key="7">
    <source>
        <dbReference type="PROSITE" id="PS51471"/>
    </source>
</evidence>
<dbReference type="Proteomes" id="UP000054740">
    <property type="component" value="Unassembled WGS sequence"/>
</dbReference>
<dbReference type="GO" id="GO:0005506">
    <property type="term" value="F:iron ion binding"/>
    <property type="evidence" value="ECO:0007669"/>
    <property type="project" value="InterPro"/>
</dbReference>
<evidence type="ECO:0000256" key="4">
    <source>
        <dbReference type="ARBA" id="ARBA00022964"/>
    </source>
</evidence>
<evidence type="ECO:0000256" key="5">
    <source>
        <dbReference type="ARBA" id="ARBA00023002"/>
    </source>
</evidence>
<comment type="cofactor">
    <cofactor evidence="1">
        <name>L-ascorbate</name>
        <dbReference type="ChEBI" id="CHEBI:38290"/>
    </cofactor>
</comment>
<name>A0A158GJC9_CABCO</name>
<accession>A0A158GJC9</accession>
<protein>
    <submittedName>
        <fullName evidence="8">2OG-Fe(II) oxygenase superfamily protein</fullName>
    </submittedName>
</protein>
<dbReference type="EMBL" id="FCNY02000004">
    <property type="protein sequence ID" value="SAL31987.1"/>
    <property type="molecule type" value="Genomic_DNA"/>
</dbReference>
<dbReference type="PROSITE" id="PS51471">
    <property type="entry name" value="FE2OG_OXY"/>
    <property type="match status" value="1"/>
</dbReference>
<evidence type="ECO:0000256" key="2">
    <source>
        <dbReference type="ARBA" id="ARBA00022723"/>
    </source>
</evidence>
<dbReference type="Gene3D" id="2.60.120.620">
    <property type="entry name" value="q2cbj1_9rhob like domain"/>
    <property type="match status" value="1"/>
</dbReference>
<dbReference type="InterPro" id="IPR044862">
    <property type="entry name" value="Pro_4_hyd_alph_FE2OG_OXY"/>
</dbReference>
<dbReference type="AlphaFoldDB" id="A0A158GJC9"/>
<gene>
    <name evidence="8" type="ORF">AWB70_02074</name>
</gene>
<feature type="domain" description="Fe2OG dioxygenase" evidence="7">
    <location>
        <begin position="181"/>
        <end position="290"/>
    </location>
</feature>
<evidence type="ECO:0000256" key="3">
    <source>
        <dbReference type="ARBA" id="ARBA00022896"/>
    </source>
</evidence>
<evidence type="ECO:0000256" key="6">
    <source>
        <dbReference type="ARBA" id="ARBA00023004"/>
    </source>
</evidence>
<dbReference type="Pfam" id="PF13640">
    <property type="entry name" value="2OG-FeII_Oxy_3"/>
    <property type="match status" value="1"/>
</dbReference>
<organism evidence="8 9">
    <name type="scientific">Caballeronia cordobensis</name>
    <name type="common">Burkholderia cordobensis</name>
    <dbReference type="NCBI Taxonomy" id="1353886"/>
    <lineage>
        <taxon>Bacteria</taxon>
        <taxon>Pseudomonadati</taxon>
        <taxon>Pseudomonadota</taxon>
        <taxon>Betaproteobacteria</taxon>
        <taxon>Burkholderiales</taxon>
        <taxon>Burkholderiaceae</taxon>
        <taxon>Caballeronia</taxon>
    </lineage>
</organism>